<keyword evidence="5" id="KW-0408">Iron</keyword>
<dbReference type="SUPFAM" id="SSF53732">
    <property type="entry name" value="Aconitase iron-sulfur domain"/>
    <property type="match status" value="1"/>
</dbReference>
<dbReference type="Gene3D" id="6.10.190.10">
    <property type="match status" value="1"/>
</dbReference>
<feature type="domain" description="Aconitase A/isopropylmalate dehydratase small subunit swivel" evidence="9">
    <location>
        <begin position="657"/>
        <end position="789"/>
    </location>
</feature>
<comment type="cofactor">
    <cofactor evidence="1">
        <name>[4Fe-4S] cluster</name>
        <dbReference type="ChEBI" id="CHEBI:49883"/>
    </cofactor>
</comment>
<evidence type="ECO:0000256" key="5">
    <source>
        <dbReference type="ARBA" id="ARBA00023004"/>
    </source>
</evidence>
<dbReference type="InterPro" id="IPR015928">
    <property type="entry name" value="Aconitase/3IPM_dehydase_swvl"/>
</dbReference>
<dbReference type="Pfam" id="PF00694">
    <property type="entry name" value="Aconitase_C"/>
    <property type="match status" value="1"/>
</dbReference>
<dbReference type="NCBIfam" id="TIGR02333">
    <property type="entry name" value="2met_isocit_dHY"/>
    <property type="match status" value="1"/>
</dbReference>
<dbReference type="NCBIfam" id="NF009520">
    <property type="entry name" value="PRK12881.1"/>
    <property type="match status" value="1"/>
</dbReference>
<protein>
    <recommendedName>
        <fullName evidence="3">aconitate hydratase</fullName>
        <ecNumber evidence="3">4.2.1.3</ecNumber>
    </recommendedName>
</protein>
<reference evidence="10 11" key="1">
    <citation type="submission" date="2022-08" db="EMBL/GenBank/DDBJ databases">
        <title>Reclassification of Massilia species as members of the genera Telluria, Duganella, Pseudoduganella, Mokoshia gen. nov. and Zemynaea gen. nov. using orthogonal and non-orthogonal genome-based approaches.</title>
        <authorList>
            <person name="Bowman J.P."/>
        </authorList>
    </citation>
    <scope>NUCLEOTIDE SEQUENCE [LARGE SCALE GENOMIC DNA]</scope>
    <source>
        <strain evidence="10 11">JCM 31661</strain>
    </source>
</reference>
<dbReference type="Gene3D" id="3.30.499.10">
    <property type="entry name" value="Aconitase, domain 3"/>
    <property type="match status" value="2"/>
</dbReference>
<dbReference type="SUPFAM" id="SSF52016">
    <property type="entry name" value="LeuD/IlvD-like"/>
    <property type="match status" value="1"/>
</dbReference>
<dbReference type="EMBL" id="JANUHA010000009">
    <property type="protein sequence ID" value="MCS0597489.1"/>
    <property type="molecule type" value="Genomic_DNA"/>
</dbReference>
<dbReference type="EC" id="4.2.1.3" evidence="3"/>
<dbReference type="Gene3D" id="3.20.19.10">
    <property type="entry name" value="Aconitase, domain 4"/>
    <property type="match status" value="1"/>
</dbReference>
<keyword evidence="6" id="KW-0411">Iron-sulfur</keyword>
<evidence type="ECO:0000256" key="7">
    <source>
        <dbReference type="ARBA" id="ARBA00023501"/>
    </source>
</evidence>
<dbReference type="Pfam" id="PF00330">
    <property type="entry name" value="Aconitase"/>
    <property type="match status" value="1"/>
</dbReference>
<dbReference type="NCBIfam" id="NF006757">
    <property type="entry name" value="PRK09277.1"/>
    <property type="match status" value="1"/>
</dbReference>
<dbReference type="PRINTS" id="PR00415">
    <property type="entry name" value="ACONITASE"/>
</dbReference>
<dbReference type="InterPro" id="IPR012708">
    <property type="entry name" value="2Me_IsoCit_deHydtase_FeS-dep"/>
</dbReference>
<dbReference type="InterPro" id="IPR000573">
    <property type="entry name" value="AconitaseA/IPMdHydase_ssu_swvl"/>
</dbReference>
<evidence type="ECO:0000256" key="4">
    <source>
        <dbReference type="ARBA" id="ARBA00022723"/>
    </source>
</evidence>
<keyword evidence="11" id="KW-1185">Reference proteome</keyword>
<dbReference type="PANTHER" id="PTHR11670">
    <property type="entry name" value="ACONITASE/IRON-RESPONSIVE ELEMENT FAMILY MEMBER"/>
    <property type="match status" value="1"/>
</dbReference>
<proteinExistence type="inferred from homology"/>
<name>A0ABT2AMK7_9BURK</name>
<comment type="catalytic activity">
    <reaction evidence="7">
        <text>citrate = D-threo-isocitrate</text>
        <dbReference type="Rhea" id="RHEA:10336"/>
        <dbReference type="ChEBI" id="CHEBI:15562"/>
        <dbReference type="ChEBI" id="CHEBI:16947"/>
        <dbReference type="EC" id="4.2.1.3"/>
    </reaction>
</comment>
<dbReference type="InterPro" id="IPR036008">
    <property type="entry name" value="Aconitase_4Fe-4S_dom"/>
</dbReference>
<comment type="similarity">
    <text evidence="2">Belongs to the aconitase/IPM isomerase family.</text>
</comment>
<evidence type="ECO:0000256" key="3">
    <source>
        <dbReference type="ARBA" id="ARBA00012926"/>
    </source>
</evidence>
<evidence type="ECO:0000256" key="2">
    <source>
        <dbReference type="ARBA" id="ARBA00007185"/>
    </source>
</evidence>
<evidence type="ECO:0000313" key="10">
    <source>
        <dbReference type="EMBL" id="MCS0597489.1"/>
    </source>
</evidence>
<dbReference type="InterPro" id="IPR001030">
    <property type="entry name" value="Acoase/IPM_deHydtase_lsu_aba"/>
</dbReference>
<sequence>MNTNHRKPLPGTSLDYFDTRAAVEAIQPGAYDTLPYTSRVLAENLVRRCDPASMTDALKQIIERKRELDFPWFPARVVCHDILGQTALVDLAGLRDAIAAQGGDPALVNPVVPTQLVVDHSLAVECGGFDPDAFEKNRAIEDRRNEDRFHFIEWTKKAFQNVDVIPPGNGILHQINLERMSPVIQSEKGVAYPDTLVGTDSHTPMVDALGVIAIGVGGLEAESVMLGRASYMRLPDIVGVELTGKPQPGITATDIVLALTEFLRKSKVVSAYLEFYGEGASSLTLGDRATISNMAPEFGATAAMFYIDEQTIKYLRLTGREEETVQLVEAYAKEAGLWADSLATAQYERVLSFDLSTVVRNIAGPSNPHKRVPTSELAERGIAGKVENEAGLMPDGAVIIAAITSCTNTNNPRNMIAAGLIARNANRAGLLRKPWVKSSLAPGSKAVALYLEEAGLMPELEKLGFGVVAFACTTCNGMSGALDPTIQQEIIERDLYATAVLSGNRNFDGRIHPYAKQAFLASPALVVAYAIAGTIRFDIEKDVLGLDASGKEIRLADLWPSDEEIDAVVASSVKPEQFRKVYTPMFARVVDDGASVSPLYDWRPTSTYIRRPPYWEGALAGERTLAGMRPLAVLGDNITTDHLSPSNAILPDSAAGEYLAKMGLPEEDFNSYATHRGDHLTAQRATFANPTLKNEMVVDAMGNVKAGSLARIEPEGLVTRMWEAIETYMERKQPLIVIAGADYGQGSSRDWAAKGVRLAGVEAIVAEGFERIHRTNLVGMGVLPLEFKPGMNRLTLGIDGTETFDVIGERTPRTDLTLVIHRKNGERVEVLVTCRLDTAEEVAIYEAGGVLQRFAQDFLESSAPKAAA</sequence>
<keyword evidence="4" id="KW-0479">Metal-binding</keyword>
<accession>A0ABT2AMK7</accession>
<feature type="domain" description="Aconitase/3-isopropylmalate dehydratase large subunit alpha/beta/alpha" evidence="8">
    <location>
        <begin position="65"/>
        <end position="533"/>
    </location>
</feature>
<evidence type="ECO:0000259" key="8">
    <source>
        <dbReference type="Pfam" id="PF00330"/>
    </source>
</evidence>
<evidence type="ECO:0000259" key="9">
    <source>
        <dbReference type="Pfam" id="PF00694"/>
    </source>
</evidence>
<dbReference type="Proteomes" id="UP001206572">
    <property type="component" value="Unassembled WGS sequence"/>
</dbReference>
<dbReference type="GO" id="GO:0047456">
    <property type="term" value="F:2-methylisocitrate dehydratase activity"/>
    <property type="evidence" value="ECO:0007669"/>
    <property type="project" value="UniProtKB-EC"/>
</dbReference>
<dbReference type="InterPro" id="IPR006249">
    <property type="entry name" value="Aconitase/IRP2"/>
</dbReference>
<gene>
    <name evidence="10" type="primary">acnD</name>
    <name evidence="10" type="ORF">NX780_14150</name>
</gene>
<dbReference type="RefSeq" id="WP_258828514.1">
    <property type="nucleotide sequence ID" value="NZ_JANUHA010000009.1"/>
</dbReference>
<keyword evidence="10" id="KW-0456">Lyase</keyword>
<dbReference type="InterPro" id="IPR015931">
    <property type="entry name" value="Acnase/IPM_dHydase_lsu_aba_1/3"/>
</dbReference>
<comment type="caution">
    <text evidence="10">The sequence shown here is derived from an EMBL/GenBank/DDBJ whole genome shotgun (WGS) entry which is preliminary data.</text>
</comment>
<evidence type="ECO:0000256" key="6">
    <source>
        <dbReference type="ARBA" id="ARBA00023014"/>
    </source>
</evidence>
<organism evidence="10 11">
    <name type="scientific">Massilia agri</name>
    <dbReference type="NCBI Taxonomy" id="1886785"/>
    <lineage>
        <taxon>Bacteria</taxon>
        <taxon>Pseudomonadati</taxon>
        <taxon>Pseudomonadota</taxon>
        <taxon>Betaproteobacteria</taxon>
        <taxon>Burkholderiales</taxon>
        <taxon>Oxalobacteraceae</taxon>
        <taxon>Telluria group</taxon>
        <taxon>Massilia</taxon>
    </lineage>
</organism>
<evidence type="ECO:0000256" key="1">
    <source>
        <dbReference type="ARBA" id="ARBA00001966"/>
    </source>
</evidence>
<evidence type="ECO:0000313" key="11">
    <source>
        <dbReference type="Proteomes" id="UP001206572"/>
    </source>
</evidence>